<sequence length="284" mass="30358">MGGFNGSELATLSHSFASLGHSPSAPWLHAAMRAFHGALGSSATPPALAKMLHAMAHLRARPSRNWMQAVIADARRQIDGFTARELAVVLWSAVVMGHPPDAVFMSTWFVAAARRMASLQPEPALLALTALAATSEGATRPLPARFARLLVPHLQGMLPLLSAEQLCDVLRCLVALRVRPAEEWMADFESALESALPRLLDAERLGGLAWALGQMRYQPDRSCAAALMRAGGALLPGARAHDVGLLVWGLMRVELEAPPAWANELLRKAEAEGLSLPTPSTPAV</sequence>
<reference evidence="1" key="1">
    <citation type="submission" date="2021-01" db="EMBL/GenBank/DDBJ databases">
        <authorList>
            <person name="Corre E."/>
            <person name="Pelletier E."/>
            <person name="Niang G."/>
            <person name="Scheremetjew M."/>
            <person name="Finn R."/>
            <person name="Kale V."/>
            <person name="Holt S."/>
            <person name="Cochrane G."/>
            <person name="Meng A."/>
            <person name="Brown T."/>
            <person name="Cohen L."/>
        </authorList>
    </citation>
    <scope>NUCLEOTIDE SEQUENCE</scope>
    <source>
        <strain evidence="1">CCMP219</strain>
    </source>
</reference>
<evidence type="ECO:0000313" key="1">
    <source>
        <dbReference type="EMBL" id="CAD8287070.1"/>
    </source>
</evidence>
<protein>
    <recommendedName>
        <fullName evidence="2">FAST kinase leucine-rich domain-containing protein</fullName>
    </recommendedName>
</protein>
<accession>A0A7R9V7V8</accession>
<evidence type="ECO:0008006" key="2">
    <source>
        <dbReference type="Google" id="ProtNLM"/>
    </source>
</evidence>
<organism evidence="1">
    <name type="scientific">Chlamydomonas euryale</name>
    <dbReference type="NCBI Taxonomy" id="1486919"/>
    <lineage>
        <taxon>Eukaryota</taxon>
        <taxon>Viridiplantae</taxon>
        <taxon>Chlorophyta</taxon>
        <taxon>core chlorophytes</taxon>
        <taxon>Chlorophyceae</taxon>
        <taxon>CS clade</taxon>
        <taxon>Chlamydomonadales</taxon>
        <taxon>Chlamydomonadaceae</taxon>
        <taxon>Chlamydomonas</taxon>
    </lineage>
</organism>
<dbReference type="AlphaFoldDB" id="A0A7R9V7V8"/>
<name>A0A7R9V7V8_9CHLO</name>
<gene>
    <name evidence="1" type="ORF">CEUR00632_LOCUS7108</name>
</gene>
<proteinExistence type="predicted"/>
<dbReference type="EMBL" id="HBEC01015296">
    <property type="protein sequence ID" value="CAD8287070.1"/>
    <property type="molecule type" value="Transcribed_RNA"/>
</dbReference>